<feature type="transmembrane region" description="Helical" evidence="10">
    <location>
        <begin position="106"/>
        <end position="129"/>
    </location>
</feature>
<feature type="domain" description="G-protein coupled receptors family 1 profile" evidence="11">
    <location>
        <begin position="5"/>
        <end position="264"/>
    </location>
</feature>
<keyword evidence="4 10" id="KW-1133">Transmembrane helix</keyword>
<evidence type="ECO:0000313" key="13">
    <source>
        <dbReference type="EMBL" id="CAF1377858.1"/>
    </source>
</evidence>
<protein>
    <recommendedName>
        <fullName evidence="11">G-protein coupled receptors family 1 profile domain-containing protein</fullName>
    </recommendedName>
</protein>
<evidence type="ECO:0000256" key="7">
    <source>
        <dbReference type="ARBA" id="ARBA00023170"/>
    </source>
</evidence>
<dbReference type="Gene3D" id="1.20.1070.10">
    <property type="entry name" value="Rhodopsin 7-helix transmembrane proteins"/>
    <property type="match status" value="1"/>
</dbReference>
<sequence>MGTIGNILNIVTFLSQDYRTKACILYLIFSSSINICFANLYLIIYLVAQYSGVNIIQTNRPMCKIFGYISVCSAAITATCLFLSTLDRCFSTSRTVRYRQLSNWSLAQRLLIITVLFLLISSIFSLIVYDLYNGMCTSAPGLGSIAVIVYANIFITLIPHGGMLICGIITWINMRQMTNRINPDSGASNATSAVQKMNRQLLILIFIEALVDIILEVQRNITATYNLITNSIEKSIERQQIEHFVIQLSIILYTVKQGMSFYIYCFCSDIFRKNCRKSLKSLMNRLYCFNRHD</sequence>
<evidence type="ECO:0000256" key="10">
    <source>
        <dbReference type="SAM" id="Phobius"/>
    </source>
</evidence>
<dbReference type="PROSITE" id="PS50262">
    <property type="entry name" value="G_PROTEIN_RECEP_F1_2"/>
    <property type="match status" value="1"/>
</dbReference>
<feature type="transmembrane region" description="Helical" evidence="10">
    <location>
        <begin position="23"/>
        <end position="45"/>
    </location>
</feature>
<name>A0A814MDV7_ADIRI</name>
<keyword evidence="2" id="KW-1003">Cell membrane</keyword>
<organism evidence="12 14">
    <name type="scientific">Adineta ricciae</name>
    <name type="common">Rotifer</name>
    <dbReference type="NCBI Taxonomy" id="249248"/>
    <lineage>
        <taxon>Eukaryota</taxon>
        <taxon>Metazoa</taxon>
        <taxon>Spiralia</taxon>
        <taxon>Gnathifera</taxon>
        <taxon>Rotifera</taxon>
        <taxon>Eurotatoria</taxon>
        <taxon>Bdelloidea</taxon>
        <taxon>Adinetida</taxon>
        <taxon>Adinetidae</taxon>
        <taxon>Adineta</taxon>
    </lineage>
</organism>
<gene>
    <name evidence="13" type="ORF">EDS130_LOCUS34751</name>
    <name evidence="12" type="ORF">XAT740_LOCUS17104</name>
</gene>
<dbReference type="PANTHER" id="PTHR24246">
    <property type="entry name" value="OLFACTORY RECEPTOR AND ADENOSINE RECEPTOR"/>
    <property type="match status" value="1"/>
</dbReference>
<evidence type="ECO:0000256" key="4">
    <source>
        <dbReference type="ARBA" id="ARBA00022989"/>
    </source>
</evidence>
<reference evidence="12" key="1">
    <citation type="submission" date="2021-02" db="EMBL/GenBank/DDBJ databases">
        <authorList>
            <person name="Nowell W R."/>
        </authorList>
    </citation>
    <scope>NUCLEOTIDE SEQUENCE</scope>
</reference>
<keyword evidence="8" id="KW-0325">Glycoprotein</keyword>
<keyword evidence="6 10" id="KW-0472">Membrane</keyword>
<keyword evidence="14" id="KW-1185">Reference proteome</keyword>
<comment type="subcellular location">
    <subcellularLocation>
        <location evidence="1">Cell membrane</location>
        <topology evidence="1">Multi-pass membrane protein</topology>
    </subcellularLocation>
</comment>
<keyword evidence="7" id="KW-0675">Receptor</keyword>
<evidence type="ECO:0000256" key="3">
    <source>
        <dbReference type="ARBA" id="ARBA00022692"/>
    </source>
</evidence>
<evidence type="ECO:0000313" key="14">
    <source>
        <dbReference type="Proteomes" id="UP000663828"/>
    </source>
</evidence>
<feature type="transmembrane region" description="Helical" evidence="10">
    <location>
        <begin position="149"/>
        <end position="172"/>
    </location>
</feature>
<keyword evidence="9" id="KW-0807">Transducer</keyword>
<evidence type="ECO:0000256" key="1">
    <source>
        <dbReference type="ARBA" id="ARBA00004651"/>
    </source>
</evidence>
<evidence type="ECO:0000313" key="12">
    <source>
        <dbReference type="EMBL" id="CAF1076702.1"/>
    </source>
</evidence>
<dbReference type="GO" id="GO:0004930">
    <property type="term" value="F:G protein-coupled receptor activity"/>
    <property type="evidence" value="ECO:0007669"/>
    <property type="project" value="UniProtKB-KW"/>
</dbReference>
<proteinExistence type="predicted"/>
<dbReference type="GO" id="GO:0005886">
    <property type="term" value="C:plasma membrane"/>
    <property type="evidence" value="ECO:0007669"/>
    <property type="project" value="UniProtKB-SubCell"/>
</dbReference>
<dbReference type="EMBL" id="CAJNOR010001109">
    <property type="protein sequence ID" value="CAF1076702.1"/>
    <property type="molecule type" value="Genomic_DNA"/>
</dbReference>
<evidence type="ECO:0000256" key="8">
    <source>
        <dbReference type="ARBA" id="ARBA00023180"/>
    </source>
</evidence>
<evidence type="ECO:0000256" key="9">
    <source>
        <dbReference type="ARBA" id="ARBA00023224"/>
    </source>
</evidence>
<dbReference type="Proteomes" id="UP000663852">
    <property type="component" value="Unassembled WGS sequence"/>
</dbReference>
<dbReference type="InterPro" id="IPR017452">
    <property type="entry name" value="GPCR_Rhodpsn_7TM"/>
</dbReference>
<evidence type="ECO:0000256" key="2">
    <source>
        <dbReference type="ARBA" id="ARBA00022475"/>
    </source>
</evidence>
<dbReference type="SUPFAM" id="SSF81321">
    <property type="entry name" value="Family A G protein-coupled receptor-like"/>
    <property type="match status" value="1"/>
</dbReference>
<comment type="caution">
    <text evidence="12">The sequence shown here is derived from an EMBL/GenBank/DDBJ whole genome shotgun (WGS) entry which is preliminary data.</text>
</comment>
<keyword evidence="5" id="KW-0297">G-protein coupled receptor</keyword>
<feature type="transmembrane region" description="Helical" evidence="10">
    <location>
        <begin position="65"/>
        <end position="86"/>
    </location>
</feature>
<dbReference type="AlphaFoldDB" id="A0A814MDV7"/>
<evidence type="ECO:0000259" key="11">
    <source>
        <dbReference type="PROSITE" id="PS50262"/>
    </source>
</evidence>
<dbReference type="EMBL" id="CAJNOJ010000295">
    <property type="protein sequence ID" value="CAF1377858.1"/>
    <property type="molecule type" value="Genomic_DNA"/>
</dbReference>
<accession>A0A814MDV7</accession>
<evidence type="ECO:0000256" key="6">
    <source>
        <dbReference type="ARBA" id="ARBA00023136"/>
    </source>
</evidence>
<dbReference type="Proteomes" id="UP000663828">
    <property type="component" value="Unassembled WGS sequence"/>
</dbReference>
<dbReference type="PANTHER" id="PTHR24246:SF27">
    <property type="entry name" value="ADENOSINE RECEPTOR, ISOFORM A"/>
    <property type="match status" value="1"/>
</dbReference>
<keyword evidence="3 10" id="KW-0812">Transmembrane</keyword>
<evidence type="ECO:0000256" key="5">
    <source>
        <dbReference type="ARBA" id="ARBA00023040"/>
    </source>
</evidence>